<dbReference type="OrthoDB" id="275270at2"/>
<reference evidence="15 16" key="1">
    <citation type="submission" date="2019-05" db="EMBL/GenBank/DDBJ databases">
        <title>Mumia sp. nov., isolated from the intestinal contents of plateau pika (Ochotona curzoniae) in the Qinghai-Tibet plateau of China.</title>
        <authorList>
            <person name="Tian Z."/>
        </authorList>
    </citation>
    <scope>NUCLEOTIDE SEQUENCE [LARGE SCALE GENOMIC DNA]</scope>
    <source>
        <strain evidence="16">527</strain>
        <strain evidence="15">Z527</strain>
    </source>
</reference>
<dbReference type="InterPro" id="IPR012300">
    <property type="entry name" value="Pept_M6_InhA"/>
</dbReference>
<evidence type="ECO:0000259" key="13">
    <source>
        <dbReference type="Pfam" id="PF20774"/>
    </source>
</evidence>
<evidence type="ECO:0000256" key="5">
    <source>
        <dbReference type="ARBA" id="ARBA00022723"/>
    </source>
</evidence>
<feature type="compositionally biased region" description="Basic and acidic residues" evidence="10">
    <location>
        <begin position="38"/>
        <end position="53"/>
    </location>
</feature>
<dbReference type="Pfam" id="PF05547">
    <property type="entry name" value="Peptidase_M6"/>
    <property type="match status" value="1"/>
</dbReference>
<feature type="domain" description="Immune inhibitor A-like metallopeptidase VEG" evidence="13">
    <location>
        <begin position="644"/>
        <end position="800"/>
    </location>
</feature>
<evidence type="ECO:0000256" key="6">
    <source>
        <dbReference type="ARBA" id="ARBA00022729"/>
    </source>
</evidence>
<feature type="chain" id="PRO_5035065768" evidence="11">
    <location>
        <begin position="23"/>
        <end position="810"/>
    </location>
</feature>
<keyword evidence="8" id="KW-0862">Zinc</keyword>
<evidence type="ECO:0000256" key="4">
    <source>
        <dbReference type="ARBA" id="ARBA00022670"/>
    </source>
</evidence>
<gene>
    <name evidence="15" type="ORF">FHE65_01890</name>
    <name evidence="14" type="ORF">FHE65_18500</name>
</gene>
<evidence type="ECO:0000256" key="1">
    <source>
        <dbReference type="ARBA" id="ARBA00001947"/>
    </source>
</evidence>
<dbReference type="InterPro" id="IPR048665">
    <property type="entry name" value="InhA-like_VEG"/>
</dbReference>
<dbReference type="NCBIfam" id="TIGR03296">
    <property type="entry name" value="M6dom_TIGR03296"/>
    <property type="match status" value="1"/>
</dbReference>
<comment type="cofactor">
    <cofactor evidence="1">
        <name>Zn(2+)</name>
        <dbReference type="ChEBI" id="CHEBI:29105"/>
    </cofactor>
</comment>
<keyword evidence="7" id="KW-0378">Hydrolase</keyword>
<comment type="caution">
    <text evidence="15">The sequence shown here is derived from an EMBL/GenBank/DDBJ whole genome shotgun (WGS) entry which is preliminary data.</text>
</comment>
<dbReference type="Gene3D" id="2.60.120.260">
    <property type="entry name" value="Galactose-binding domain-like"/>
    <property type="match status" value="1"/>
</dbReference>
<dbReference type="InterPro" id="IPR008757">
    <property type="entry name" value="Peptidase_M6-like_domain"/>
</dbReference>
<evidence type="ECO:0000256" key="11">
    <source>
        <dbReference type="SAM" id="SignalP"/>
    </source>
</evidence>
<organism evidence="15 16">
    <name type="scientific">Mumia zhuanghuii</name>
    <dbReference type="NCBI Taxonomy" id="2585211"/>
    <lineage>
        <taxon>Bacteria</taxon>
        <taxon>Bacillati</taxon>
        <taxon>Actinomycetota</taxon>
        <taxon>Actinomycetes</taxon>
        <taxon>Propionibacteriales</taxon>
        <taxon>Nocardioidaceae</taxon>
        <taxon>Mumia</taxon>
    </lineage>
</organism>
<feature type="signal peptide" evidence="11">
    <location>
        <begin position="1"/>
        <end position="22"/>
    </location>
</feature>
<dbReference type="PANTHER" id="PTHR13062:SF12">
    <property type="entry name" value="ALPHA-2-MACROGLOBULIN DOMAIN-CONTAINING PROTEIN"/>
    <property type="match status" value="1"/>
</dbReference>
<dbReference type="AlphaFoldDB" id="A0A5C4N391"/>
<dbReference type="PIRSF" id="PIRSF007519">
    <property type="entry name" value="Protease_InhA"/>
    <property type="match status" value="1"/>
</dbReference>
<evidence type="ECO:0000256" key="2">
    <source>
        <dbReference type="ARBA" id="ARBA00004613"/>
    </source>
</evidence>
<dbReference type="GO" id="GO:0006508">
    <property type="term" value="P:proteolysis"/>
    <property type="evidence" value="ECO:0007669"/>
    <property type="project" value="UniProtKB-KW"/>
</dbReference>
<dbReference type="GO" id="GO:0005576">
    <property type="term" value="C:extracellular region"/>
    <property type="evidence" value="ECO:0007669"/>
    <property type="project" value="UniProtKB-SubCell"/>
</dbReference>
<evidence type="ECO:0000256" key="7">
    <source>
        <dbReference type="ARBA" id="ARBA00022801"/>
    </source>
</evidence>
<dbReference type="GO" id="GO:0046872">
    <property type="term" value="F:metal ion binding"/>
    <property type="evidence" value="ECO:0007669"/>
    <property type="project" value="UniProtKB-KW"/>
</dbReference>
<protein>
    <submittedName>
        <fullName evidence="15">M6 family metalloprotease domain-containing protein</fullName>
    </submittedName>
</protein>
<dbReference type="Pfam" id="PF20774">
    <property type="entry name" value="InhA-like_VEG"/>
    <property type="match status" value="1"/>
</dbReference>
<sequence>MRRLSTALITLGVAASFGAVYASPGSAEPAPPVSAADRTAKDHELPNPLEDKRRALREEAITSVVNGEAKPVTKNGSEVVKVGKSYAPADAAALRTKAGRKALAAAKGQKAQKQDQYVELSQERADKVFVILAEFGDQRHPDYPDDGWDDFDPEVTEPQRFDGPLANQIPEPDRTKDNSTVWQPNYDRQHYEDVYFADGKGDESVKTYYEAQSSGRYTIDGTVSDWVKVPYNQARYGRTTADENGEPNESNAWDLIRDAVTAWVEDQQAQGRTDAQIKADLASYDEYDRYDFDGDGNFNESDGYIDHFQIVHAGGDEADGDPIYGGDALWSHRWYAFGTDAGLTGPEENPLGGTEIGDTGFWVGDYTLQPENGGLSVFVHEYGHDLGLPDAYDTSGKGDNSNEYWTLMAQSRLNDAGEPLGTRPGDLGAWEKLQLGWLDYEAVGYKQSKKLDLGPQEWNSEKAQGAVVVLPKKKVERNNGAPASGTYQFFSGSGDDLANSMTTEVDLTGKTSAAFTAKARYSIESGYDYAYFQASTDGGKTWKGLAGTIDGEPYGTDSSKTPALTGDHLAWGTVSVPLDAYAGQKILFRSYYKTDGGLAKAGLFLDDIAVTADGATILSDGAENGAGAWTFVGYSIVGATTARDYDNYYVMGHRSYVGYDKYLETGPYNFGFMNTKPDWVEHYRYGQGLLISYWDTSVANNNTTDHPGQGRNLPIDAHPEPIINIATGAPWRARIQVYDAPFGLIKADSMTLHTNGKPSYIRAQPAQPTFNDTKKYWYEELPNHGVKLPAVGVKIKVQRQEGTSMRIKIN</sequence>
<dbReference type="EMBL" id="VDFR01000009">
    <property type="protein sequence ID" value="TNC51280.1"/>
    <property type="molecule type" value="Genomic_DNA"/>
</dbReference>
<keyword evidence="3" id="KW-0964">Secreted</keyword>
<keyword evidence="4 15" id="KW-0645">Protease</keyword>
<evidence type="ECO:0000313" key="14">
    <source>
        <dbReference type="EMBL" id="TNC43252.1"/>
    </source>
</evidence>
<feature type="domain" description="Peptidase M6-like" evidence="12">
    <location>
        <begin position="116"/>
        <end position="432"/>
    </location>
</feature>
<evidence type="ECO:0000256" key="8">
    <source>
        <dbReference type="ARBA" id="ARBA00022833"/>
    </source>
</evidence>
<feature type="region of interest" description="Disordered" evidence="10">
    <location>
        <begin position="24"/>
        <end position="53"/>
    </location>
</feature>
<evidence type="ECO:0000256" key="9">
    <source>
        <dbReference type="ARBA" id="ARBA00023049"/>
    </source>
</evidence>
<dbReference type="Proteomes" id="UP000306740">
    <property type="component" value="Unassembled WGS sequence"/>
</dbReference>
<dbReference type="Pfam" id="PF20773">
    <property type="entry name" value="InhA-like_MAM"/>
    <property type="match status" value="1"/>
</dbReference>
<keyword evidence="5" id="KW-0479">Metal-binding</keyword>
<dbReference type="PANTHER" id="PTHR13062">
    <property type="entry name" value="COLLAGENASE"/>
    <property type="match status" value="1"/>
</dbReference>
<dbReference type="RefSeq" id="WP_139105105.1">
    <property type="nucleotide sequence ID" value="NZ_VDFR01000009.1"/>
</dbReference>
<evidence type="ECO:0000256" key="3">
    <source>
        <dbReference type="ARBA" id="ARBA00022525"/>
    </source>
</evidence>
<comment type="subcellular location">
    <subcellularLocation>
        <location evidence="2">Secreted</location>
    </subcellularLocation>
</comment>
<name>A0A5C4N391_9ACTN</name>
<dbReference type="EMBL" id="VDFR01000081">
    <property type="protein sequence ID" value="TNC43252.1"/>
    <property type="molecule type" value="Genomic_DNA"/>
</dbReference>
<keyword evidence="6 11" id="KW-0732">Signal</keyword>
<keyword evidence="9 15" id="KW-0482">Metalloprotease</keyword>
<evidence type="ECO:0000313" key="16">
    <source>
        <dbReference type="Proteomes" id="UP000306740"/>
    </source>
</evidence>
<evidence type="ECO:0000259" key="12">
    <source>
        <dbReference type="Pfam" id="PF05547"/>
    </source>
</evidence>
<evidence type="ECO:0000313" key="15">
    <source>
        <dbReference type="EMBL" id="TNC51280.1"/>
    </source>
</evidence>
<dbReference type="GO" id="GO:0008237">
    <property type="term" value="F:metallopeptidase activity"/>
    <property type="evidence" value="ECO:0007669"/>
    <property type="project" value="UniProtKB-KW"/>
</dbReference>
<accession>A0A5C4N391</accession>
<dbReference type="SUPFAM" id="SSF55486">
    <property type="entry name" value="Metalloproteases ('zincins'), catalytic domain"/>
    <property type="match status" value="1"/>
</dbReference>
<evidence type="ECO:0000256" key="10">
    <source>
        <dbReference type="SAM" id="MobiDB-lite"/>
    </source>
</evidence>
<proteinExistence type="predicted"/>